<name>A0A6A7YYX1_9PSED</name>
<reference evidence="2" key="1">
    <citation type="submission" date="2019-10" db="EMBL/GenBank/DDBJ databases">
        <title>Evaluation of single-gene subtyping targets for Pseudomonas.</title>
        <authorList>
            <person name="Reichler S.J."/>
            <person name="Orsi R.H."/>
            <person name="Wiedmann M."/>
            <person name="Martin N.H."/>
            <person name="Murphy S.I."/>
        </authorList>
    </citation>
    <scope>NUCLEOTIDE SEQUENCE</scope>
    <source>
        <strain evidence="2">FSL R10-2339</strain>
    </source>
</reference>
<gene>
    <name evidence="2" type="ORF">GHN86_16145</name>
</gene>
<comment type="caution">
    <text evidence="2">The sequence shown here is derived from an EMBL/GenBank/DDBJ whole genome shotgun (WGS) entry which is preliminary data.</text>
</comment>
<accession>A0A6A7YYX1</accession>
<dbReference type="InterPro" id="IPR046673">
    <property type="entry name" value="ToxA_N"/>
</dbReference>
<evidence type="ECO:0000313" key="2">
    <source>
        <dbReference type="EMBL" id="MQT81583.1"/>
    </source>
</evidence>
<protein>
    <recommendedName>
        <fullName evidence="1">Dermonecrotic toxin N-terminal domain-containing protein</fullName>
    </recommendedName>
</protein>
<dbReference type="Pfam" id="PF20178">
    <property type="entry name" value="ToxA_N"/>
    <property type="match status" value="1"/>
</dbReference>
<sequence length="1566" mass="174461">MPLPSDASSPITPVVPMANAVKAQFANPPSLVTIVRTTLAEAIGQRYPSLVFDLHNTQVATPVSGGNYHFYPLMPWVMAYLGSGNAIDFSPAHNSPYYLSEHMPDRLEPADGTLDMKVIEGLIKELTWRVPIVLQGAVSDFWEQHSHICTSRWLWISDVFKDTLTVSALHHTGLSDRERSAINQVLICPEREDRILQYGENATRVYLLKATITNAGVSRSAVSSRIALVNANQTLVYNSNGKISAYRTSASHSQSIAKRFARLYQADEVRIKRYELDGNAFETHAAAILNRQLELLGSIKLPAHIGWETLESTYRDIVDPSDFFREAPNANPQTLDSLKQHLPDWLQNASIADQSIYRQYCLALSSAKKNSQGRTYLSEITDIRTYAADVLHQQMQRDQEQFEHDMLKHIVIEQFHPDDIELTFVTVTGPFGTIGIKEPVTMSLTDLALKNLSGRPKGELTLRHRRGLSLPFWLTPNYITDRNGLIEQVNIGEAYPSRLEDLLLSATQDAKLRERLFSEHVRLLLPLQALEFSLKHENGMTPVGARYVAAVMKTLAADREVEGQAIVMKHLALVRKHEATPDVVSNMYIIEPLDIHVGPHVLYRPFYAQSLIEFPTRAALLDAIAHPGDLQNSVLTWLSDSARPIYDNGGFKEPHYVRFGLGDEFSPLEIPAPAELATDGVSSELLQYLQNGQLMLFLYGSNARALVDQAKAESVSNSESRWAVLLEGGGLIFNSLLLIPALPRPLMLAGWLFSLASSVNQDIPALASNDSATRELAVADVLLNLGMLLFHLFPSVTPEPTPLTAVNRAQALHPFMPASIVDEWPAPPPPKVVEGIVALAGEFPNTESTTLDFSFSSARNRLTHSQRERLDLLKVPYTLPLPAPATGGLYKGLYEIDKQWHVLIGQDLFAVHISASNTGVIIAPSGIDHHGPNVRADSNGNWSLDLRLRLQGGAPNETIAGIQQKNAARRLALEAELEAFHLQEFTLHRAVNISHQILERAIADPRFSAEQLANMREQFATSLQKQLSALLQLLDSTEERIKLNIPFPKKIVISLLGKAFKNQTSSLALSSYEQRGLQAKWPQFTTPDRGVDVAGEADPEGFIRYLKEQIEVTDRTIAKLELRSTYGEQLYALGGEGTENANNLFSELPLNAHTSLTLKGVQLSCLKLTSSKVSAVTLVESSLDEAIDPLKEQVRTHNELNTLELSTSNRIEVLDNLVKQYGQALDALQGISIVNAEDLELDYFDKLQVLVKELYQDVVKQLAAEIAPPLTLQKRARKRNPSSLGRPQKRVINTRKKGPLIGEVKPAGSEWPIEVIELRSSYDNQLLSTYSQHGDEWVEIVTQRAEAPAAKRMLNIIKGDARKLFDMLDGHIQKARQYKRQSQHPVEVEELLNHEAGKLKKLATELHGALLAQPQDTRLPADQLLVDNMVRGATQMIDEGKALRIQLSLELPPTDGNLRYLLDQERVQIAGLGRRIHLQGERQDYIQEYAINDRQGAALWYAHFHYAQADTPKADYSLAHLKTKEQRTLSYFTQLATAKSGQAIVNIHRGQIGKKLAEREFLPLAT</sequence>
<dbReference type="EMBL" id="WIWC01000028">
    <property type="protein sequence ID" value="MQT81583.1"/>
    <property type="molecule type" value="Genomic_DNA"/>
</dbReference>
<organism evidence="2">
    <name type="scientific">Pseudomonas helleri</name>
    <dbReference type="NCBI Taxonomy" id="1608996"/>
    <lineage>
        <taxon>Bacteria</taxon>
        <taxon>Pseudomonadati</taxon>
        <taxon>Pseudomonadota</taxon>
        <taxon>Gammaproteobacteria</taxon>
        <taxon>Pseudomonadales</taxon>
        <taxon>Pseudomonadaceae</taxon>
        <taxon>Pseudomonas</taxon>
    </lineage>
</organism>
<proteinExistence type="predicted"/>
<dbReference type="RefSeq" id="WP_153386928.1">
    <property type="nucleotide sequence ID" value="NZ_WIWC01000028.1"/>
</dbReference>
<evidence type="ECO:0000259" key="1">
    <source>
        <dbReference type="Pfam" id="PF20178"/>
    </source>
</evidence>
<feature type="domain" description="Dermonecrotic toxin N-terminal" evidence="1">
    <location>
        <begin position="378"/>
        <end position="626"/>
    </location>
</feature>